<dbReference type="AlphaFoldDB" id="A0A2J6RZN7"/>
<evidence type="ECO:0000313" key="1">
    <source>
        <dbReference type="EMBL" id="PMD43981.1"/>
    </source>
</evidence>
<proteinExistence type="predicted"/>
<name>A0A2J6RZN7_HYAVF</name>
<dbReference type="OrthoDB" id="4874998at2759"/>
<dbReference type="Proteomes" id="UP000235786">
    <property type="component" value="Unassembled WGS sequence"/>
</dbReference>
<accession>A0A2J6RZN7</accession>
<gene>
    <name evidence="1" type="ORF">L207DRAFT_630373</name>
</gene>
<reference evidence="1 2" key="1">
    <citation type="submission" date="2016-04" db="EMBL/GenBank/DDBJ databases">
        <title>A degradative enzymes factory behind the ericoid mycorrhizal symbiosis.</title>
        <authorList>
            <consortium name="DOE Joint Genome Institute"/>
            <person name="Martino E."/>
            <person name="Morin E."/>
            <person name="Grelet G."/>
            <person name="Kuo A."/>
            <person name="Kohler A."/>
            <person name="Daghino S."/>
            <person name="Barry K."/>
            <person name="Choi C."/>
            <person name="Cichocki N."/>
            <person name="Clum A."/>
            <person name="Copeland A."/>
            <person name="Hainaut M."/>
            <person name="Haridas S."/>
            <person name="Labutti K."/>
            <person name="Lindquist E."/>
            <person name="Lipzen A."/>
            <person name="Khouja H.-R."/>
            <person name="Murat C."/>
            <person name="Ohm R."/>
            <person name="Olson A."/>
            <person name="Spatafora J."/>
            <person name="Veneault-Fourrey C."/>
            <person name="Henrissat B."/>
            <person name="Grigoriev I."/>
            <person name="Martin F."/>
            <person name="Perotto S."/>
        </authorList>
    </citation>
    <scope>NUCLEOTIDE SEQUENCE [LARGE SCALE GENOMIC DNA]</scope>
    <source>
        <strain evidence="1 2">F</strain>
    </source>
</reference>
<keyword evidence="2" id="KW-1185">Reference proteome</keyword>
<evidence type="ECO:0000313" key="2">
    <source>
        <dbReference type="Proteomes" id="UP000235786"/>
    </source>
</evidence>
<organism evidence="1 2">
    <name type="scientific">Hyaloscypha variabilis (strain UAMH 11265 / GT02V1 / F)</name>
    <name type="common">Meliniomyces variabilis</name>
    <dbReference type="NCBI Taxonomy" id="1149755"/>
    <lineage>
        <taxon>Eukaryota</taxon>
        <taxon>Fungi</taxon>
        <taxon>Dikarya</taxon>
        <taxon>Ascomycota</taxon>
        <taxon>Pezizomycotina</taxon>
        <taxon>Leotiomycetes</taxon>
        <taxon>Helotiales</taxon>
        <taxon>Hyaloscyphaceae</taxon>
        <taxon>Hyaloscypha</taxon>
        <taxon>Hyaloscypha variabilis</taxon>
    </lineage>
</organism>
<sequence length="220" mass="25284">MAASNQEDTNTTIPRTEIQGLDLEHPTDTWIFTHDRVWTQSADGIIKQSRTSPREGFQSRELLSKWDQLNLLYFAGYALWNYTTIPFALTGPGFETKEVEEHWEPGYLNSSGEAESWRVLEVHFPENYDAHSRVQKMYFDREKLWVRRMDYVAEVAGGIAAHYCFDHKVVNGIVVPMLRRVVGRVPGTSTVLVSDRTGFLLNYFDVGFVEKIEVGSTEEK</sequence>
<dbReference type="EMBL" id="KZ613941">
    <property type="protein sequence ID" value="PMD43981.1"/>
    <property type="molecule type" value="Genomic_DNA"/>
</dbReference>
<protein>
    <submittedName>
        <fullName evidence="1">Uncharacterized protein</fullName>
    </submittedName>
</protein>